<evidence type="ECO:0000256" key="3">
    <source>
        <dbReference type="ARBA" id="ARBA00023157"/>
    </source>
</evidence>
<dbReference type="AlphaFoldDB" id="A0AAN7SLN9"/>
<comment type="subcellular location">
    <subcellularLocation>
        <location evidence="1">Secreted</location>
    </subcellularLocation>
</comment>
<feature type="signal peptide" evidence="5">
    <location>
        <begin position="1"/>
        <end position="23"/>
    </location>
</feature>
<dbReference type="PROSITE" id="PS51448">
    <property type="entry name" value="P_TREFOIL_2"/>
    <property type="match status" value="2"/>
</dbReference>
<feature type="domain" description="P-type" evidence="6">
    <location>
        <begin position="28"/>
        <end position="73"/>
    </location>
</feature>
<evidence type="ECO:0000256" key="5">
    <source>
        <dbReference type="SAM" id="SignalP"/>
    </source>
</evidence>
<dbReference type="PROSITE" id="PS00025">
    <property type="entry name" value="P_TREFOIL_1"/>
    <property type="match status" value="2"/>
</dbReference>
<keyword evidence="5" id="KW-0732">Signal</keyword>
<evidence type="ECO:0000313" key="8">
    <source>
        <dbReference type="Proteomes" id="UP001333110"/>
    </source>
</evidence>
<dbReference type="InterPro" id="IPR044913">
    <property type="entry name" value="P_trefoil_dom_sf"/>
</dbReference>
<dbReference type="Proteomes" id="UP001333110">
    <property type="component" value="Unassembled WGS sequence"/>
</dbReference>
<dbReference type="GO" id="GO:0005615">
    <property type="term" value="C:extracellular space"/>
    <property type="evidence" value="ECO:0007669"/>
    <property type="project" value="TreeGrafter"/>
</dbReference>
<dbReference type="FunFam" id="4.10.110.10:FF:000006">
    <property type="entry name" value="Trefoil factor 1"/>
    <property type="match status" value="2"/>
</dbReference>
<evidence type="ECO:0000259" key="6">
    <source>
        <dbReference type="PROSITE" id="PS51448"/>
    </source>
</evidence>
<dbReference type="GO" id="GO:0030277">
    <property type="term" value="P:maintenance of gastrointestinal epithelium"/>
    <property type="evidence" value="ECO:0007669"/>
    <property type="project" value="TreeGrafter"/>
</dbReference>
<comment type="caution">
    <text evidence="4">Lacks conserved residue(s) required for the propagation of feature annotation.</text>
</comment>
<dbReference type="PANTHER" id="PTHR13826:SF14">
    <property type="entry name" value="TREFOIL FACTOR 2"/>
    <property type="match status" value="1"/>
</dbReference>
<feature type="chain" id="PRO_5042824608" description="P-type domain-containing protein" evidence="5">
    <location>
        <begin position="24"/>
        <end position="180"/>
    </location>
</feature>
<feature type="domain" description="P-type" evidence="6">
    <location>
        <begin position="79"/>
        <end position="122"/>
    </location>
</feature>
<accession>A0AAN7SLN9</accession>
<evidence type="ECO:0000256" key="1">
    <source>
        <dbReference type="ARBA" id="ARBA00004613"/>
    </source>
</evidence>
<evidence type="ECO:0000313" key="7">
    <source>
        <dbReference type="EMBL" id="KAK4832158.1"/>
    </source>
</evidence>
<dbReference type="InterPro" id="IPR000519">
    <property type="entry name" value="P_trefoil_dom"/>
</dbReference>
<organism evidence="7 8">
    <name type="scientific">Mycteria americana</name>
    <name type="common">Wood stork</name>
    <dbReference type="NCBI Taxonomy" id="33587"/>
    <lineage>
        <taxon>Eukaryota</taxon>
        <taxon>Metazoa</taxon>
        <taxon>Chordata</taxon>
        <taxon>Craniata</taxon>
        <taxon>Vertebrata</taxon>
        <taxon>Euteleostomi</taxon>
        <taxon>Archelosauria</taxon>
        <taxon>Archosauria</taxon>
        <taxon>Dinosauria</taxon>
        <taxon>Saurischia</taxon>
        <taxon>Theropoda</taxon>
        <taxon>Coelurosauria</taxon>
        <taxon>Aves</taxon>
        <taxon>Neognathae</taxon>
        <taxon>Neoaves</taxon>
        <taxon>Aequornithes</taxon>
        <taxon>Ciconiiformes</taxon>
        <taxon>Ciconiidae</taxon>
        <taxon>Mycteria</taxon>
    </lineage>
</organism>
<feature type="disulfide bond" evidence="4">
    <location>
        <begin position="101"/>
        <end position="118"/>
    </location>
</feature>
<proteinExistence type="predicted"/>
<sequence length="180" mass="19726">MDLKAICVLSVVLVVALSTLAEGQRLPSRCQCKLAPRERRNCGYPGISAAECRKAGCCFNNSVPGAPWCFAPKARKVRKVCPNEPHARINCGFPGITAKECKRKGCCFRAYPAGVPWCFYQRVVEEDVGKGTFVSRPPSWSAQTPPAPCISVSLVLPVPRCHYQRGTEQLGKAVPTWYPT</sequence>
<dbReference type="InterPro" id="IPR017957">
    <property type="entry name" value="P_trefoil_CS"/>
</dbReference>
<reference evidence="7 8" key="1">
    <citation type="journal article" date="2023" name="J. Hered.">
        <title>Chromosome-level genome of the wood stork (Mycteria americana) provides insight into avian chromosome evolution.</title>
        <authorList>
            <person name="Flamio R. Jr."/>
            <person name="Ramstad K.M."/>
        </authorList>
    </citation>
    <scope>NUCLEOTIDE SEQUENCE [LARGE SCALE GENOMIC DNA]</scope>
    <source>
        <strain evidence="7">JAX WOST 10</strain>
    </source>
</reference>
<dbReference type="Pfam" id="PF00088">
    <property type="entry name" value="Trefoil"/>
    <property type="match status" value="2"/>
</dbReference>
<gene>
    <name evidence="7" type="ORF">QYF61_020898</name>
</gene>
<protein>
    <recommendedName>
        <fullName evidence="6">P-type domain-containing protein</fullName>
    </recommendedName>
</protein>
<dbReference type="SUPFAM" id="SSF57492">
    <property type="entry name" value="Trefoil"/>
    <property type="match status" value="2"/>
</dbReference>
<feature type="disulfide bond" evidence="4">
    <location>
        <begin position="91"/>
        <end position="106"/>
    </location>
</feature>
<feature type="disulfide bond" evidence="4">
    <location>
        <begin position="81"/>
        <end position="107"/>
    </location>
</feature>
<keyword evidence="3 4" id="KW-1015">Disulfide bond</keyword>
<dbReference type="SMART" id="SM00018">
    <property type="entry name" value="PD"/>
    <property type="match status" value="2"/>
</dbReference>
<feature type="disulfide bond" evidence="4">
    <location>
        <begin position="42"/>
        <end position="57"/>
    </location>
</feature>
<keyword evidence="2" id="KW-0964">Secreted</keyword>
<dbReference type="EMBL" id="JAUNZN010000001">
    <property type="protein sequence ID" value="KAK4832158.1"/>
    <property type="molecule type" value="Genomic_DNA"/>
</dbReference>
<dbReference type="CDD" id="cd00111">
    <property type="entry name" value="Trefoil"/>
    <property type="match status" value="2"/>
</dbReference>
<dbReference type="PANTHER" id="PTHR13826">
    <property type="entry name" value="INTESTINAL TREFOIL FACTOR-RELATED"/>
    <property type="match status" value="1"/>
</dbReference>
<evidence type="ECO:0000256" key="4">
    <source>
        <dbReference type="PROSITE-ProRule" id="PRU00779"/>
    </source>
</evidence>
<feature type="disulfide bond" evidence="4">
    <location>
        <begin position="52"/>
        <end position="69"/>
    </location>
</feature>
<name>A0AAN7SLN9_MYCAM</name>
<dbReference type="Gene3D" id="4.10.110.10">
    <property type="entry name" value="Spasmolytic Protein, domain 1"/>
    <property type="match status" value="2"/>
</dbReference>
<dbReference type="InterPro" id="IPR017994">
    <property type="entry name" value="P_trefoil_chordata"/>
</dbReference>
<keyword evidence="8" id="KW-1185">Reference proteome</keyword>
<dbReference type="PRINTS" id="PR00680">
    <property type="entry name" value="PTREFOIL"/>
</dbReference>
<comment type="caution">
    <text evidence="7">The sequence shown here is derived from an EMBL/GenBank/DDBJ whole genome shotgun (WGS) entry which is preliminary data.</text>
</comment>
<evidence type="ECO:0000256" key="2">
    <source>
        <dbReference type="ARBA" id="ARBA00022525"/>
    </source>
</evidence>